<reference evidence="3" key="1">
    <citation type="submission" date="2022-10" db="EMBL/GenBank/DDBJ databases">
        <title>The WGS of Solirubrobacter ginsenosidimutans DSM 21036.</title>
        <authorList>
            <person name="Jiang Z."/>
        </authorList>
    </citation>
    <scope>NUCLEOTIDE SEQUENCE</scope>
    <source>
        <strain evidence="3">DSM 21036</strain>
    </source>
</reference>
<accession>A0A9X3MSD9</accession>
<evidence type="ECO:0000256" key="2">
    <source>
        <dbReference type="SAM" id="SignalP"/>
    </source>
</evidence>
<feature type="chain" id="PRO_5040849136" evidence="2">
    <location>
        <begin position="22"/>
        <end position="307"/>
    </location>
</feature>
<feature type="region of interest" description="Disordered" evidence="1">
    <location>
        <begin position="22"/>
        <end position="51"/>
    </location>
</feature>
<dbReference type="EMBL" id="JAPDOD010000012">
    <property type="protein sequence ID" value="MDA0161517.1"/>
    <property type="molecule type" value="Genomic_DNA"/>
</dbReference>
<evidence type="ECO:0000256" key="1">
    <source>
        <dbReference type="SAM" id="MobiDB-lite"/>
    </source>
</evidence>
<dbReference type="RefSeq" id="WP_270040733.1">
    <property type="nucleotide sequence ID" value="NZ_JAPDOD010000012.1"/>
</dbReference>
<name>A0A9X3MSD9_9ACTN</name>
<feature type="signal peptide" evidence="2">
    <location>
        <begin position="1"/>
        <end position="21"/>
    </location>
</feature>
<dbReference type="PROSITE" id="PS51257">
    <property type="entry name" value="PROKAR_LIPOPROTEIN"/>
    <property type="match status" value="1"/>
</dbReference>
<evidence type="ECO:0000313" key="4">
    <source>
        <dbReference type="Proteomes" id="UP001149140"/>
    </source>
</evidence>
<keyword evidence="2" id="KW-0732">Signal</keyword>
<dbReference type="AlphaFoldDB" id="A0A9X3MSD9"/>
<comment type="caution">
    <text evidence="3">The sequence shown here is derived from an EMBL/GenBank/DDBJ whole genome shotgun (WGS) entry which is preliminary data.</text>
</comment>
<evidence type="ECO:0000313" key="3">
    <source>
        <dbReference type="EMBL" id="MDA0161517.1"/>
    </source>
</evidence>
<feature type="compositionally biased region" description="Pro residues" evidence="1">
    <location>
        <begin position="27"/>
        <end position="46"/>
    </location>
</feature>
<keyword evidence="4" id="KW-1185">Reference proteome</keyword>
<protein>
    <submittedName>
        <fullName evidence="3">Uncharacterized protein</fullName>
    </submittedName>
</protein>
<dbReference type="Proteomes" id="UP001149140">
    <property type="component" value="Unassembled WGS sequence"/>
</dbReference>
<proteinExistence type="predicted"/>
<sequence length="307" mass="31135">MPMTRSLVLAALVLSCAPAAASAQAPAGPPGPPPGNGTDLPAPPGTAPAFVAPGTAASIPAGPVGPGLLQAADVALNRSKRTFSVSFACQAGGTLRVTAKAAGSGTLARAGYRCTGGRATARLSLSKKVAAKVVKRKLVAATAKLGSKRLSFSLTAGRAPAKAKGFWTDGHLQCSADGSGAPPAYLAEPDFTTKSTTPISTRGWVAWYTAAGGWHWLGVNGEDRGRWDTFTATATGVAQFHPGGAFEPIPFTWGPVSVPSGQGIYAIGVYEIVYWVAGQPDYQWQYVNAGTTGAAAAGAGNLYCVYA</sequence>
<gene>
    <name evidence="3" type="ORF">OM076_14670</name>
</gene>
<organism evidence="3 4">
    <name type="scientific">Solirubrobacter ginsenosidimutans</name>
    <dbReference type="NCBI Taxonomy" id="490573"/>
    <lineage>
        <taxon>Bacteria</taxon>
        <taxon>Bacillati</taxon>
        <taxon>Actinomycetota</taxon>
        <taxon>Thermoleophilia</taxon>
        <taxon>Solirubrobacterales</taxon>
        <taxon>Solirubrobacteraceae</taxon>
        <taxon>Solirubrobacter</taxon>
    </lineage>
</organism>